<proteinExistence type="predicted"/>
<dbReference type="EMBL" id="CP144752">
    <property type="protein sequence ID" value="WVZ90506.1"/>
    <property type="molecule type" value="Genomic_DNA"/>
</dbReference>
<accession>A0AAQ3X9W5</accession>
<dbReference type="EMBL" id="CP144752">
    <property type="protein sequence ID" value="WVZ90505.1"/>
    <property type="molecule type" value="Genomic_DNA"/>
</dbReference>
<organism evidence="1 2">
    <name type="scientific">Paspalum notatum var. saurae</name>
    <dbReference type="NCBI Taxonomy" id="547442"/>
    <lineage>
        <taxon>Eukaryota</taxon>
        <taxon>Viridiplantae</taxon>
        <taxon>Streptophyta</taxon>
        <taxon>Embryophyta</taxon>
        <taxon>Tracheophyta</taxon>
        <taxon>Spermatophyta</taxon>
        <taxon>Magnoliopsida</taxon>
        <taxon>Liliopsida</taxon>
        <taxon>Poales</taxon>
        <taxon>Poaceae</taxon>
        <taxon>PACMAD clade</taxon>
        <taxon>Panicoideae</taxon>
        <taxon>Andropogonodae</taxon>
        <taxon>Paspaleae</taxon>
        <taxon>Paspalinae</taxon>
        <taxon>Paspalum</taxon>
    </lineage>
</organism>
<sequence length="79" mass="8283">MDLDFLAREADLEVGSQIIAQVLLRSGSSGLTRSGAVPARGPLHSLQIVKLLAVVGPQYDTLEEVIGIRGTANVGSLKI</sequence>
<reference evidence="1 2" key="1">
    <citation type="submission" date="2024-02" db="EMBL/GenBank/DDBJ databases">
        <title>High-quality chromosome-scale genome assembly of Pensacola bahiagrass (Paspalum notatum Flugge var. saurae).</title>
        <authorList>
            <person name="Vega J.M."/>
            <person name="Podio M."/>
            <person name="Orjuela J."/>
            <person name="Siena L.A."/>
            <person name="Pessino S.C."/>
            <person name="Combes M.C."/>
            <person name="Mariac C."/>
            <person name="Albertini E."/>
            <person name="Pupilli F."/>
            <person name="Ortiz J.P.A."/>
            <person name="Leblanc O."/>
        </authorList>
    </citation>
    <scope>NUCLEOTIDE SEQUENCE [LARGE SCALE GENOMIC DNA]</scope>
    <source>
        <strain evidence="1">R1</strain>
        <tissue evidence="1">Leaf</tissue>
    </source>
</reference>
<name>A0AAQ3X9W5_PASNO</name>
<dbReference type="AlphaFoldDB" id="A0AAQ3X9W5"/>
<keyword evidence="2" id="KW-1185">Reference proteome</keyword>
<protein>
    <submittedName>
        <fullName evidence="1">Uncharacterized protein</fullName>
    </submittedName>
</protein>
<evidence type="ECO:0000313" key="1">
    <source>
        <dbReference type="EMBL" id="WVZ90505.1"/>
    </source>
</evidence>
<gene>
    <name evidence="1" type="ORF">U9M48_036802</name>
</gene>
<evidence type="ECO:0000313" key="2">
    <source>
        <dbReference type="Proteomes" id="UP001341281"/>
    </source>
</evidence>
<dbReference type="EMBL" id="CP144752">
    <property type="protein sequence ID" value="WVZ90507.1"/>
    <property type="molecule type" value="Genomic_DNA"/>
</dbReference>
<dbReference type="Proteomes" id="UP001341281">
    <property type="component" value="Chromosome 08"/>
</dbReference>